<dbReference type="PROSITE" id="PS00624">
    <property type="entry name" value="GMC_OXRED_2"/>
    <property type="match status" value="1"/>
</dbReference>
<dbReference type="NCBIfam" id="TIGR03970">
    <property type="entry name" value="Rv0697"/>
    <property type="match status" value="1"/>
</dbReference>
<keyword evidence="4 5" id="KW-0274">FAD</keyword>
<feature type="region of interest" description="Disordered" evidence="6">
    <location>
        <begin position="170"/>
        <end position="189"/>
    </location>
</feature>
<evidence type="ECO:0000259" key="7">
    <source>
        <dbReference type="PROSITE" id="PS00624"/>
    </source>
</evidence>
<comment type="cofactor">
    <cofactor evidence="1 5">
        <name>FAD</name>
        <dbReference type="ChEBI" id="CHEBI:57692"/>
    </cofactor>
</comment>
<organism evidence="8 9">
    <name type="scientific">Geodia barretti</name>
    <name type="common">Barrett's horny sponge</name>
    <dbReference type="NCBI Taxonomy" id="519541"/>
    <lineage>
        <taxon>Eukaryota</taxon>
        <taxon>Metazoa</taxon>
        <taxon>Porifera</taxon>
        <taxon>Demospongiae</taxon>
        <taxon>Heteroscleromorpha</taxon>
        <taxon>Tetractinellida</taxon>
        <taxon>Astrophorina</taxon>
        <taxon>Geodiidae</taxon>
        <taxon>Geodia</taxon>
    </lineage>
</organism>
<dbReference type="Pfam" id="PF00732">
    <property type="entry name" value="GMC_oxred_N"/>
    <property type="match status" value="1"/>
</dbReference>
<dbReference type="PANTHER" id="PTHR11552:SF147">
    <property type="entry name" value="CHOLINE DEHYDROGENASE, MITOCHONDRIAL"/>
    <property type="match status" value="1"/>
</dbReference>
<dbReference type="Gene3D" id="3.50.50.60">
    <property type="entry name" value="FAD/NAD(P)-binding domain"/>
    <property type="match status" value="1"/>
</dbReference>
<protein>
    <submittedName>
        <fullName evidence="8">Oxygen-dependent choline dehydrogenase</fullName>
    </submittedName>
</protein>
<evidence type="ECO:0000313" key="9">
    <source>
        <dbReference type="Proteomes" id="UP001174909"/>
    </source>
</evidence>
<dbReference type="GO" id="GO:0050660">
    <property type="term" value="F:flavin adenine dinucleotide binding"/>
    <property type="evidence" value="ECO:0007669"/>
    <property type="project" value="InterPro"/>
</dbReference>
<proteinExistence type="inferred from homology"/>
<comment type="similarity">
    <text evidence="2">Belongs to the GMC oxidoreductase family.</text>
</comment>
<evidence type="ECO:0000256" key="4">
    <source>
        <dbReference type="ARBA" id="ARBA00022827"/>
    </source>
</evidence>
<evidence type="ECO:0000256" key="1">
    <source>
        <dbReference type="ARBA" id="ARBA00001974"/>
    </source>
</evidence>
<dbReference type="SUPFAM" id="SSF54373">
    <property type="entry name" value="FAD-linked reductases, C-terminal domain"/>
    <property type="match status" value="1"/>
</dbReference>
<dbReference type="InterPro" id="IPR000172">
    <property type="entry name" value="GMC_OxRdtase_N"/>
</dbReference>
<dbReference type="InterPro" id="IPR036188">
    <property type="entry name" value="FAD/NAD-bd_sf"/>
</dbReference>
<dbReference type="PIRSF" id="PIRSF000137">
    <property type="entry name" value="Alcohol_oxidase"/>
    <property type="match status" value="1"/>
</dbReference>
<dbReference type="SUPFAM" id="SSF51905">
    <property type="entry name" value="FAD/NAD(P)-binding domain"/>
    <property type="match status" value="1"/>
</dbReference>
<dbReference type="EMBL" id="CASHTH010003070">
    <property type="protein sequence ID" value="CAI8039880.1"/>
    <property type="molecule type" value="Genomic_DNA"/>
</dbReference>
<dbReference type="GO" id="GO:0008812">
    <property type="term" value="F:choline dehydrogenase activity"/>
    <property type="evidence" value="ECO:0007669"/>
    <property type="project" value="TreeGrafter"/>
</dbReference>
<name>A0AA35X6F4_GEOBA</name>
<dbReference type="Proteomes" id="UP001174909">
    <property type="component" value="Unassembled WGS sequence"/>
</dbReference>
<dbReference type="GO" id="GO:0019285">
    <property type="term" value="P:glycine betaine biosynthetic process from choline"/>
    <property type="evidence" value="ECO:0007669"/>
    <property type="project" value="TreeGrafter"/>
</dbReference>
<dbReference type="InterPro" id="IPR012132">
    <property type="entry name" value="GMC_OxRdtase"/>
</dbReference>
<dbReference type="PANTHER" id="PTHR11552">
    <property type="entry name" value="GLUCOSE-METHANOL-CHOLINE GMC OXIDOREDUCTASE"/>
    <property type="match status" value="1"/>
</dbReference>
<feature type="binding site" evidence="5">
    <location>
        <begin position="92"/>
        <end position="95"/>
    </location>
    <ligand>
        <name>FAD</name>
        <dbReference type="ChEBI" id="CHEBI:57692"/>
    </ligand>
</feature>
<keyword evidence="9" id="KW-1185">Reference proteome</keyword>
<keyword evidence="3" id="KW-0285">Flavoprotein</keyword>
<evidence type="ECO:0000256" key="5">
    <source>
        <dbReference type="PIRSR" id="PIRSR000137-2"/>
    </source>
</evidence>
<evidence type="ECO:0000313" key="8">
    <source>
        <dbReference type="EMBL" id="CAI8039880.1"/>
    </source>
</evidence>
<gene>
    <name evidence="8" type="ORF">GBAR_LOCUS22233</name>
</gene>
<comment type="caution">
    <text evidence="8">The sequence shown here is derived from an EMBL/GenBank/DDBJ whole genome shotgun (WGS) entry which is preliminary data.</text>
</comment>
<dbReference type="InterPro" id="IPR007867">
    <property type="entry name" value="GMC_OxRtase_C"/>
</dbReference>
<evidence type="ECO:0000256" key="2">
    <source>
        <dbReference type="ARBA" id="ARBA00010790"/>
    </source>
</evidence>
<sequence>MKYDVIVVGGGSAGCTIASRLSEDPDRSVLLLEAGPDYPVFEQLPDDLKLGNNVWLSAYGPHNWGYNARITEEQDSLVIPRGKATGGSSAVNGQVLFRGIPEDYDRWAEWGNDEWSFTGCLPYFNKLETDLDFGGDDFHGSDGPVPVRRAPRSEWLPHAVAFERACLDEGFPQDEDQNHPESTGVSPRARNTIDGVRMSMAINYLDIARHRLNLTIRGGVTARRIIFDVNRAVGIEAESGGEVFTVDGGEIIVSSGAVASPQLLMLSGVGPAEHLRGMGIPVVHDSPGVGKNLRDHPAASVLYLANGEKPDVQAPVIQVGLRYTVEGSDLRNDMQLSPNLMTSEHRPAHVAIDEDLNYIGMGASLQLALGQGELTLESTDPHVQPFLNYNYYQEPEDLRRMREAIRLGVRMAERPPFSSLVAERVMPTDEELASDELLDDWLRKNSGTSHHISGTCKMGPDSDPLAVVDQQLRVKGVAGLRVADASVMPDCIRANTNATTIMIGEKVSEYIKEGR</sequence>
<dbReference type="PROSITE" id="PS51257">
    <property type="entry name" value="PROKAR_LIPOPROTEIN"/>
    <property type="match status" value="1"/>
</dbReference>
<evidence type="ECO:0000256" key="3">
    <source>
        <dbReference type="ARBA" id="ARBA00022630"/>
    </source>
</evidence>
<reference evidence="8" key="1">
    <citation type="submission" date="2023-03" db="EMBL/GenBank/DDBJ databases">
        <authorList>
            <person name="Steffen K."/>
            <person name="Cardenas P."/>
        </authorList>
    </citation>
    <scope>NUCLEOTIDE SEQUENCE</scope>
</reference>
<dbReference type="Gene3D" id="3.30.410.40">
    <property type="match status" value="1"/>
</dbReference>
<dbReference type="Pfam" id="PF05199">
    <property type="entry name" value="GMC_oxred_C"/>
    <property type="match status" value="1"/>
</dbReference>
<dbReference type="AlphaFoldDB" id="A0AA35X6F4"/>
<dbReference type="GO" id="GO:0016020">
    <property type="term" value="C:membrane"/>
    <property type="evidence" value="ECO:0007669"/>
    <property type="project" value="TreeGrafter"/>
</dbReference>
<dbReference type="InterPro" id="IPR023978">
    <property type="entry name" value="GMC_oxidoreductase_bact"/>
</dbReference>
<accession>A0AA35X6F4</accession>
<feature type="domain" description="Glucose-methanol-choline oxidoreductase N-terminal" evidence="7">
    <location>
        <begin position="256"/>
        <end position="270"/>
    </location>
</feature>
<evidence type="ECO:0000256" key="6">
    <source>
        <dbReference type="SAM" id="MobiDB-lite"/>
    </source>
</evidence>